<evidence type="ECO:0000313" key="3">
    <source>
        <dbReference type="EMBL" id="PRF26123.1"/>
    </source>
</evidence>
<dbReference type="EMBL" id="JAHPMX010000007">
    <property type="protein sequence ID" value="MBU9358030.1"/>
    <property type="molecule type" value="Genomic_DNA"/>
</dbReference>
<gene>
    <name evidence="3" type="ORF">C6P98_07220</name>
    <name evidence="2" type="ORF">KTE52_16970</name>
</gene>
<dbReference type="InterPro" id="IPR003673">
    <property type="entry name" value="CoA-Trfase_fam_III"/>
</dbReference>
<dbReference type="Gene3D" id="3.30.1540.10">
    <property type="entry name" value="formyl-coa transferase, domain 3"/>
    <property type="match status" value="1"/>
</dbReference>
<evidence type="ECO:0000313" key="4">
    <source>
        <dbReference type="Proteomes" id="UP000237686"/>
    </source>
</evidence>
<dbReference type="InterPro" id="IPR050483">
    <property type="entry name" value="CoA-transferase_III_domain"/>
</dbReference>
<dbReference type="EMBL" id="PVFZ01000017">
    <property type="protein sequence ID" value="PRF26123.1"/>
    <property type="molecule type" value="Genomic_DNA"/>
</dbReference>
<name>A0A8E2S1M6_9BURK</name>
<comment type="caution">
    <text evidence="3">The sequence shown here is derived from an EMBL/GenBank/DDBJ whole genome shotgun (WGS) entry which is preliminary data.</text>
</comment>
<organism evidence="3 4">
    <name type="scientific">Burkholderia multivorans</name>
    <dbReference type="NCBI Taxonomy" id="87883"/>
    <lineage>
        <taxon>Bacteria</taxon>
        <taxon>Pseudomonadati</taxon>
        <taxon>Pseudomonadota</taxon>
        <taxon>Betaproteobacteria</taxon>
        <taxon>Burkholderiales</taxon>
        <taxon>Burkholderiaceae</taxon>
        <taxon>Burkholderia</taxon>
        <taxon>Burkholderia cepacia complex</taxon>
    </lineage>
</organism>
<reference evidence="2" key="2">
    <citation type="submission" date="2021-06" db="EMBL/GenBank/DDBJ databases">
        <title>A collection of bacterial strains from the Burkholderia cepacia Research Laboratory and Repository.</title>
        <authorList>
            <person name="Lipuma J."/>
            <person name="Spilker T."/>
        </authorList>
    </citation>
    <scope>NUCLEOTIDE SEQUENCE</scope>
    <source>
        <strain evidence="2">AU37435</strain>
    </source>
</reference>
<evidence type="ECO:0000313" key="2">
    <source>
        <dbReference type="EMBL" id="MBU9358030.1"/>
    </source>
</evidence>
<sequence>MDALNTLPLVASGPGLTCLHGVRVLDFTTSVAGPYGTLLLADLGAEVIKIEKRQGGDDSRSWGPPFLDGESLWFLSMNRNKLSMTIDLTRSEGRRIAHDLVRRADVVVVNTTQRVQEKLELDYATLKAINPMLVHASVTGFGLHGERADLPCYDLIAEGYSGIMHLTGQADGPPQKIGTPAADLLAGQDIAMAVLAALFERQRTGAGKQIDISMVATSARFMAPRIVPYLGSGESPMRSGGTDSVIAIYQVFETADFPITLGLGNDAIWHRFWAAVGKPEYGRASGFDTNAKRRDARERIVATIAALLATQSRDHWLPLFAKHRIPAGPINTIDQLVDDVPLRDDGMFFAARGTVDRVPQVGLGIRFDGGSAVYRSAPPALGQDTERILRDHLSMSAVCIAGLIDAEIV</sequence>
<evidence type="ECO:0000256" key="1">
    <source>
        <dbReference type="ARBA" id="ARBA00022679"/>
    </source>
</evidence>
<dbReference type="Proteomes" id="UP001196915">
    <property type="component" value="Unassembled WGS sequence"/>
</dbReference>
<proteinExistence type="predicted"/>
<dbReference type="AlphaFoldDB" id="A0A8E2S1M6"/>
<dbReference type="InterPro" id="IPR023606">
    <property type="entry name" value="CoA-Trfase_III_dom_1_sf"/>
</dbReference>
<accession>A0A8E2S1M6</accession>
<keyword evidence="1 3" id="KW-0808">Transferase</keyword>
<dbReference type="InterPro" id="IPR044855">
    <property type="entry name" value="CoA-Trfase_III_dom3_sf"/>
</dbReference>
<dbReference type="Gene3D" id="3.40.50.10540">
    <property type="entry name" value="Crotonobetainyl-coa:carnitine coa-transferase, domain 1"/>
    <property type="match status" value="1"/>
</dbReference>
<dbReference type="PANTHER" id="PTHR48207">
    <property type="entry name" value="SUCCINATE--HYDROXYMETHYLGLUTARATE COA-TRANSFERASE"/>
    <property type="match status" value="1"/>
</dbReference>
<reference evidence="3 4" key="1">
    <citation type="submission" date="2018-03" db="EMBL/GenBank/DDBJ databases">
        <authorList>
            <person name="Nguyen K."/>
            <person name="Fouts D."/>
            <person name="Sutton G."/>
        </authorList>
    </citation>
    <scope>NUCLEOTIDE SEQUENCE [LARGE SCALE GENOMIC DNA]</scope>
    <source>
        <strain evidence="3 4">AU17135</strain>
    </source>
</reference>
<dbReference type="RefSeq" id="WP_006410455.1">
    <property type="nucleotide sequence ID" value="NZ_CADETI010000006.1"/>
</dbReference>
<protein>
    <submittedName>
        <fullName evidence="3">CoA transferase</fullName>
    </submittedName>
</protein>
<dbReference type="SUPFAM" id="SSF89796">
    <property type="entry name" value="CoA-transferase family III (CaiB/BaiF)"/>
    <property type="match status" value="1"/>
</dbReference>
<dbReference type="Proteomes" id="UP000237686">
    <property type="component" value="Unassembled WGS sequence"/>
</dbReference>
<dbReference type="GO" id="GO:0008410">
    <property type="term" value="F:CoA-transferase activity"/>
    <property type="evidence" value="ECO:0007669"/>
    <property type="project" value="TreeGrafter"/>
</dbReference>
<dbReference type="Pfam" id="PF02515">
    <property type="entry name" value="CoA_transf_3"/>
    <property type="match status" value="1"/>
</dbReference>
<dbReference type="PANTHER" id="PTHR48207:SF3">
    <property type="entry name" value="SUCCINATE--HYDROXYMETHYLGLUTARATE COA-TRANSFERASE"/>
    <property type="match status" value="1"/>
</dbReference>